<keyword evidence="3" id="KW-1185">Reference proteome</keyword>
<dbReference type="EMBL" id="LXQA010606839">
    <property type="protein sequence ID" value="MCI61806.1"/>
    <property type="molecule type" value="Genomic_DNA"/>
</dbReference>
<proteinExistence type="predicted"/>
<feature type="non-terminal residue" evidence="2">
    <location>
        <position position="87"/>
    </location>
</feature>
<organism evidence="2 3">
    <name type="scientific">Trifolium medium</name>
    <dbReference type="NCBI Taxonomy" id="97028"/>
    <lineage>
        <taxon>Eukaryota</taxon>
        <taxon>Viridiplantae</taxon>
        <taxon>Streptophyta</taxon>
        <taxon>Embryophyta</taxon>
        <taxon>Tracheophyta</taxon>
        <taxon>Spermatophyta</taxon>
        <taxon>Magnoliopsida</taxon>
        <taxon>eudicotyledons</taxon>
        <taxon>Gunneridae</taxon>
        <taxon>Pentapetalae</taxon>
        <taxon>rosids</taxon>
        <taxon>fabids</taxon>
        <taxon>Fabales</taxon>
        <taxon>Fabaceae</taxon>
        <taxon>Papilionoideae</taxon>
        <taxon>50 kb inversion clade</taxon>
        <taxon>NPAAA clade</taxon>
        <taxon>Hologalegina</taxon>
        <taxon>IRL clade</taxon>
        <taxon>Trifolieae</taxon>
        <taxon>Trifolium</taxon>
    </lineage>
</organism>
<name>A0A392TNT5_9FABA</name>
<accession>A0A392TNT5</accession>
<sequence length="87" mass="10278">AFRPTRAQQHRSRSVSAYQDYGARSVHAFQGRWQYDEDRRSNGLLSALQDFESRSIYALEHAGQGQHDVERRRKEGVEFRRRSRVGR</sequence>
<comment type="caution">
    <text evidence="2">The sequence shown here is derived from an EMBL/GenBank/DDBJ whole genome shotgun (WGS) entry which is preliminary data.</text>
</comment>
<feature type="non-terminal residue" evidence="2">
    <location>
        <position position="1"/>
    </location>
</feature>
<feature type="compositionally biased region" description="Basic and acidic residues" evidence="1">
    <location>
        <begin position="67"/>
        <end position="80"/>
    </location>
</feature>
<reference evidence="2 3" key="1">
    <citation type="journal article" date="2018" name="Front. Plant Sci.">
        <title>Red Clover (Trifolium pratense) and Zigzag Clover (T. medium) - A Picture of Genomic Similarities and Differences.</title>
        <authorList>
            <person name="Dluhosova J."/>
            <person name="Istvanek J."/>
            <person name="Nedelnik J."/>
            <person name="Repkova J."/>
        </authorList>
    </citation>
    <scope>NUCLEOTIDE SEQUENCE [LARGE SCALE GENOMIC DNA]</scope>
    <source>
        <strain evidence="3">cv. 10/8</strain>
        <tissue evidence="2">Leaf</tissue>
    </source>
</reference>
<dbReference type="AlphaFoldDB" id="A0A392TNT5"/>
<evidence type="ECO:0000256" key="1">
    <source>
        <dbReference type="SAM" id="MobiDB-lite"/>
    </source>
</evidence>
<feature type="region of interest" description="Disordered" evidence="1">
    <location>
        <begin position="62"/>
        <end position="87"/>
    </location>
</feature>
<evidence type="ECO:0000313" key="2">
    <source>
        <dbReference type="EMBL" id="MCI61806.1"/>
    </source>
</evidence>
<evidence type="ECO:0000313" key="3">
    <source>
        <dbReference type="Proteomes" id="UP000265520"/>
    </source>
</evidence>
<protein>
    <submittedName>
        <fullName evidence="2">Uncharacterized protein</fullName>
    </submittedName>
</protein>
<dbReference type="Proteomes" id="UP000265520">
    <property type="component" value="Unassembled WGS sequence"/>
</dbReference>